<comment type="caution">
    <text evidence="1">The sequence shown here is derived from an EMBL/GenBank/DDBJ whole genome shotgun (WGS) entry which is preliminary data.</text>
</comment>
<gene>
    <name evidence="1" type="ORF">E2C01_005430</name>
</gene>
<protein>
    <submittedName>
        <fullName evidence="1">Uncharacterized protein</fullName>
    </submittedName>
</protein>
<reference evidence="1 2" key="1">
    <citation type="submission" date="2019-05" db="EMBL/GenBank/DDBJ databases">
        <title>Another draft genome of Portunus trituberculatus and its Hox gene families provides insights of decapod evolution.</title>
        <authorList>
            <person name="Jeong J.-H."/>
            <person name="Song I."/>
            <person name="Kim S."/>
            <person name="Choi T."/>
            <person name="Kim D."/>
            <person name="Ryu S."/>
            <person name="Kim W."/>
        </authorList>
    </citation>
    <scope>NUCLEOTIDE SEQUENCE [LARGE SCALE GENOMIC DNA]</scope>
    <source>
        <tissue evidence="1">Muscle</tissue>
    </source>
</reference>
<proteinExistence type="predicted"/>
<sequence>MGEADYSGHCMDFLEADIASSCLSYAARQSFLQRPWNVAVRLGTRACQREIGVPSGKEGCGVLHCTTPSHG</sequence>
<dbReference type="AlphaFoldDB" id="A0A5B7CU72"/>
<evidence type="ECO:0000313" key="1">
    <source>
        <dbReference type="EMBL" id="MPC12725.1"/>
    </source>
</evidence>
<dbReference type="EMBL" id="VSRR010000232">
    <property type="protein sequence ID" value="MPC12725.1"/>
    <property type="molecule type" value="Genomic_DNA"/>
</dbReference>
<keyword evidence="2" id="KW-1185">Reference proteome</keyword>
<accession>A0A5B7CU72</accession>
<evidence type="ECO:0000313" key="2">
    <source>
        <dbReference type="Proteomes" id="UP000324222"/>
    </source>
</evidence>
<organism evidence="1 2">
    <name type="scientific">Portunus trituberculatus</name>
    <name type="common">Swimming crab</name>
    <name type="synonym">Neptunus trituberculatus</name>
    <dbReference type="NCBI Taxonomy" id="210409"/>
    <lineage>
        <taxon>Eukaryota</taxon>
        <taxon>Metazoa</taxon>
        <taxon>Ecdysozoa</taxon>
        <taxon>Arthropoda</taxon>
        <taxon>Crustacea</taxon>
        <taxon>Multicrustacea</taxon>
        <taxon>Malacostraca</taxon>
        <taxon>Eumalacostraca</taxon>
        <taxon>Eucarida</taxon>
        <taxon>Decapoda</taxon>
        <taxon>Pleocyemata</taxon>
        <taxon>Brachyura</taxon>
        <taxon>Eubrachyura</taxon>
        <taxon>Portunoidea</taxon>
        <taxon>Portunidae</taxon>
        <taxon>Portuninae</taxon>
        <taxon>Portunus</taxon>
    </lineage>
</organism>
<dbReference type="Proteomes" id="UP000324222">
    <property type="component" value="Unassembled WGS sequence"/>
</dbReference>
<name>A0A5B7CU72_PORTR</name>